<organism evidence="1 2">
    <name type="scientific">Microbotryum intermedium</name>
    <dbReference type="NCBI Taxonomy" id="269621"/>
    <lineage>
        <taxon>Eukaryota</taxon>
        <taxon>Fungi</taxon>
        <taxon>Dikarya</taxon>
        <taxon>Basidiomycota</taxon>
        <taxon>Pucciniomycotina</taxon>
        <taxon>Microbotryomycetes</taxon>
        <taxon>Microbotryales</taxon>
        <taxon>Microbotryaceae</taxon>
        <taxon>Microbotryum</taxon>
    </lineage>
</organism>
<dbReference type="Proteomes" id="UP000198372">
    <property type="component" value="Unassembled WGS sequence"/>
</dbReference>
<dbReference type="OrthoDB" id="2540722at2759"/>
<accession>A0A238FIS0</accession>
<evidence type="ECO:0000313" key="2">
    <source>
        <dbReference type="Proteomes" id="UP000198372"/>
    </source>
</evidence>
<protein>
    <submittedName>
        <fullName evidence="1">BQ2448_4745 protein</fullName>
    </submittedName>
</protein>
<keyword evidence="2" id="KW-1185">Reference proteome</keyword>
<dbReference type="AlphaFoldDB" id="A0A238FIS0"/>
<gene>
    <name evidence="1" type="ORF">BQ2448_4745</name>
</gene>
<sequence length="329" mass="36245">MRRIRCYGIEPRLADRCRGGGYDRGARRPGSSFPNLSFPLERHQVVTNEARACLPCIKARNPDLARRIHRREGLVADDQAHKFERYHHPLVACLGANLDGPSGMLDQAVSVVLLMRHGTLSNRQLTPVPGHLEQGRCCFRDAGAMKRALAHGAFSVIVCLARAPQIKGDRFKTSPRPGPTPGHIVATINLPQVGTAQPLDSMTHELLEQPHSKVVNAQEAHCRQMELNGAAAPIWLYGIRGSLPDQPTVIYLEIIGFAMLLHCRIAQHRAHHVVLPADVTSRTPHSATSIASRLGEALQGLGFVSTFDHVDEPLVIKSVPPLQHYLKWS</sequence>
<name>A0A238FIS0_9BASI</name>
<reference evidence="2" key="1">
    <citation type="submission" date="2016-09" db="EMBL/GenBank/DDBJ databases">
        <authorList>
            <person name="Jeantristanb JTB J.-T."/>
            <person name="Ricardo R."/>
        </authorList>
    </citation>
    <scope>NUCLEOTIDE SEQUENCE [LARGE SCALE GENOMIC DNA]</scope>
</reference>
<evidence type="ECO:0000313" key="1">
    <source>
        <dbReference type="EMBL" id="SCV72051.1"/>
    </source>
</evidence>
<dbReference type="EMBL" id="FMSP01000008">
    <property type="protein sequence ID" value="SCV72051.1"/>
    <property type="molecule type" value="Genomic_DNA"/>
</dbReference>
<proteinExistence type="predicted"/>